<name>A0A2S8SPS9_9BACT</name>
<comment type="caution">
    <text evidence="2">The sequence shown here is derived from an EMBL/GenBank/DDBJ whole genome shotgun (WGS) entry which is preliminary data.</text>
</comment>
<evidence type="ECO:0000313" key="2">
    <source>
        <dbReference type="EMBL" id="PQV62798.1"/>
    </source>
</evidence>
<dbReference type="InterPro" id="IPR003735">
    <property type="entry name" value="Metal_Tscrpt_repr"/>
</dbReference>
<dbReference type="PANTHER" id="PTHR33677">
    <property type="entry name" value="TRANSCRIPTIONAL REPRESSOR FRMR-RELATED"/>
    <property type="match status" value="1"/>
</dbReference>
<dbReference type="GO" id="GO:0003677">
    <property type="term" value="F:DNA binding"/>
    <property type="evidence" value="ECO:0007669"/>
    <property type="project" value="UniProtKB-KW"/>
</dbReference>
<keyword evidence="2" id="KW-0238">DNA-binding</keyword>
<dbReference type="OrthoDB" id="9806052at2"/>
<evidence type="ECO:0000256" key="1">
    <source>
        <dbReference type="ARBA" id="ARBA00005260"/>
    </source>
</evidence>
<gene>
    <name evidence="2" type="ORF">B1R32_12110</name>
</gene>
<reference evidence="2 3" key="1">
    <citation type="journal article" date="2018" name="Syst. Appl. Microbiol.">
        <title>Abditibacterium utsteinense sp. nov., the first cultivated member of candidate phylum FBP, isolated from ice-free Antarctic soil samples.</title>
        <authorList>
            <person name="Tahon G."/>
            <person name="Tytgat B."/>
            <person name="Lebbe L."/>
            <person name="Carlier A."/>
            <person name="Willems A."/>
        </authorList>
    </citation>
    <scope>NUCLEOTIDE SEQUENCE [LARGE SCALE GENOMIC DNA]</scope>
    <source>
        <strain evidence="2 3">LMG 29911</strain>
    </source>
</reference>
<dbReference type="GO" id="GO:0045892">
    <property type="term" value="P:negative regulation of DNA-templated transcription"/>
    <property type="evidence" value="ECO:0007669"/>
    <property type="project" value="UniProtKB-ARBA"/>
</dbReference>
<evidence type="ECO:0000313" key="3">
    <source>
        <dbReference type="Proteomes" id="UP000237684"/>
    </source>
</evidence>
<comment type="similarity">
    <text evidence="1">Belongs to the FrmR/RcnR family.</text>
</comment>
<dbReference type="Proteomes" id="UP000237684">
    <property type="component" value="Unassembled WGS sequence"/>
</dbReference>
<sequence>MHTIHEQKKLLNRVRRIRGQLDGIERLLQKEDDSDGFLILQTIASCRGAINGLMAEVIEGHIREHVIDESAPTPKQNQAADELIEVMRTYLK</sequence>
<dbReference type="InParanoid" id="A0A2S8SPS9"/>
<dbReference type="CDD" id="cd10153">
    <property type="entry name" value="RcnR-FrmR-like_DUF156"/>
    <property type="match status" value="1"/>
</dbReference>
<dbReference type="InterPro" id="IPR038390">
    <property type="entry name" value="Metal_Tscrpt_repr_sf"/>
</dbReference>
<accession>A0A2S8SPS9</accession>
<dbReference type="Pfam" id="PF02583">
    <property type="entry name" value="Trns_repr_metal"/>
    <property type="match status" value="1"/>
</dbReference>
<dbReference type="PANTHER" id="PTHR33677:SF5">
    <property type="entry name" value="TRANSCRIPTIONAL REPRESSOR FRMR"/>
    <property type="match status" value="1"/>
</dbReference>
<organism evidence="2 3">
    <name type="scientific">Abditibacterium utsteinense</name>
    <dbReference type="NCBI Taxonomy" id="1960156"/>
    <lineage>
        <taxon>Bacteria</taxon>
        <taxon>Pseudomonadati</taxon>
        <taxon>Abditibacteriota</taxon>
        <taxon>Abditibacteriia</taxon>
        <taxon>Abditibacteriales</taxon>
        <taxon>Abditibacteriaceae</taxon>
        <taxon>Abditibacterium</taxon>
    </lineage>
</organism>
<protein>
    <submittedName>
        <fullName evidence="2">DNA-binding transcriptional regulator, FrmR family</fullName>
    </submittedName>
</protein>
<dbReference type="AlphaFoldDB" id="A0A2S8SPS9"/>
<dbReference type="GO" id="GO:0046872">
    <property type="term" value="F:metal ion binding"/>
    <property type="evidence" value="ECO:0007669"/>
    <property type="project" value="InterPro"/>
</dbReference>
<proteinExistence type="inferred from homology"/>
<keyword evidence="3" id="KW-1185">Reference proteome</keyword>
<dbReference type="EMBL" id="NIGF01000021">
    <property type="protein sequence ID" value="PQV62798.1"/>
    <property type="molecule type" value="Genomic_DNA"/>
</dbReference>
<dbReference type="Gene3D" id="1.20.58.1000">
    <property type="entry name" value="Metal-sensitive repressor, helix protomer"/>
    <property type="match status" value="1"/>
</dbReference>